<organism evidence="2 3">
    <name type="scientific">Aeromonas veronii</name>
    <dbReference type="NCBI Taxonomy" id="654"/>
    <lineage>
        <taxon>Bacteria</taxon>
        <taxon>Pseudomonadati</taxon>
        <taxon>Pseudomonadota</taxon>
        <taxon>Gammaproteobacteria</taxon>
        <taxon>Aeromonadales</taxon>
        <taxon>Aeromonadaceae</taxon>
        <taxon>Aeromonas</taxon>
    </lineage>
</organism>
<protein>
    <submittedName>
        <fullName evidence="2">Uncharacterized protein</fullName>
    </submittedName>
</protein>
<feature type="region of interest" description="Disordered" evidence="1">
    <location>
        <begin position="90"/>
        <end position="143"/>
    </location>
</feature>
<sequence>MRHRFTFALYDDIAMDAELLDYIIGHDKYKRGDVIRMLLRVGYSSLIKHNDINDALIGSVDPESIRVIVNALAKTGAIESANKIIAEKDKSKEKGSGKLIPPIENRNYHKAGERRKQRVKIKTEQNSAALENQESIQDPETRPHVENKNIAREKEAASPEVAEVADRHSAIYNDDDDIVEVNPALIESEFDDDEITDPMKKLSRLF</sequence>
<dbReference type="EMBL" id="PZKL01000037">
    <property type="protein sequence ID" value="PTH80141.1"/>
    <property type="molecule type" value="Genomic_DNA"/>
</dbReference>
<reference evidence="2 3" key="1">
    <citation type="submission" date="2018-03" db="EMBL/GenBank/DDBJ databases">
        <title>Aeromonas veronii whole genome sequencing and analysis.</title>
        <authorList>
            <person name="Xie H."/>
            <person name="Liu T."/>
            <person name="Wang K."/>
        </authorList>
    </citation>
    <scope>NUCLEOTIDE SEQUENCE [LARGE SCALE GENOMIC DNA]</scope>
    <source>
        <strain evidence="2 3">XH.VA.1</strain>
    </source>
</reference>
<feature type="compositionally biased region" description="Polar residues" evidence="1">
    <location>
        <begin position="124"/>
        <end position="138"/>
    </location>
</feature>
<gene>
    <name evidence="2" type="ORF">DAA48_16430</name>
</gene>
<proteinExistence type="predicted"/>
<evidence type="ECO:0000313" key="2">
    <source>
        <dbReference type="EMBL" id="PTH80141.1"/>
    </source>
</evidence>
<comment type="caution">
    <text evidence="2">The sequence shown here is derived from an EMBL/GenBank/DDBJ whole genome shotgun (WGS) entry which is preliminary data.</text>
</comment>
<evidence type="ECO:0000313" key="3">
    <source>
        <dbReference type="Proteomes" id="UP000241986"/>
    </source>
</evidence>
<name>A0A2T4MZY8_AERVE</name>
<evidence type="ECO:0000256" key="1">
    <source>
        <dbReference type="SAM" id="MobiDB-lite"/>
    </source>
</evidence>
<dbReference type="Proteomes" id="UP000241986">
    <property type="component" value="Unassembled WGS sequence"/>
</dbReference>
<dbReference type="AlphaFoldDB" id="A0A2T4MZY8"/>
<accession>A0A2T4MZY8</accession>